<dbReference type="Pfam" id="PF00831">
    <property type="entry name" value="Ribosomal_L29"/>
    <property type="match status" value="1"/>
</dbReference>
<dbReference type="GO" id="GO:0003735">
    <property type="term" value="F:structural constituent of ribosome"/>
    <property type="evidence" value="ECO:0007669"/>
    <property type="project" value="InterPro"/>
</dbReference>
<dbReference type="SUPFAM" id="SSF46561">
    <property type="entry name" value="Ribosomal protein L29 (L29p)"/>
    <property type="match status" value="1"/>
</dbReference>
<dbReference type="InterPro" id="IPR036049">
    <property type="entry name" value="Ribosomal_uL29_sf"/>
</dbReference>
<evidence type="ECO:0000256" key="4">
    <source>
        <dbReference type="ARBA" id="ARBA00035204"/>
    </source>
</evidence>
<dbReference type="GO" id="GO:0006412">
    <property type="term" value="P:translation"/>
    <property type="evidence" value="ECO:0007669"/>
    <property type="project" value="UniProtKB-UniRule"/>
</dbReference>
<organism evidence="6 7">
    <name type="scientific">Candidatus Profftella armatura</name>
    <name type="common">Diaphorina cf. continua</name>
    <dbReference type="NCBI Taxonomy" id="2661583"/>
    <lineage>
        <taxon>Bacteria</taxon>
        <taxon>Pseudomonadati</taxon>
        <taxon>Pseudomonadota</taxon>
        <taxon>Betaproteobacteria</taxon>
        <taxon>Candidatus Profftella</taxon>
    </lineage>
</organism>
<dbReference type="InterPro" id="IPR001854">
    <property type="entry name" value="Ribosomal_uL29"/>
</dbReference>
<sequence length="63" mass="7674">MKISELFKKNKKDLNKELIELLKIQFSLRIQIKNQKLHNISQIKKIRRNIARIKTILNIRNTY</sequence>
<dbReference type="KEGG" id="parm:PADco_0360"/>
<dbReference type="NCBIfam" id="TIGR00012">
    <property type="entry name" value="L29"/>
    <property type="match status" value="1"/>
</dbReference>
<protein>
    <recommendedName>
        <fullName evidence="4 5">Large ribosomal subunit protein uL29</fullName>
    </recommendedName>
</protein>
<dbReference type="EMBL" id="AP023215">
    <property type="protein sequence ID" value="BCG49456.1"/>
    <property type="molecule type" value="Genomic_DNA"/>
</dbReference>
<evidence type="ECO:0000256" key="2">
    <source>
        <dbReference type="ARBA" id="ARBA00022980"/>
    </source>
</evidence>
<dbReference type="Proteomes" id="UP000595708">
    <property type="component" value="Chromosome"/>
</dbReference>
<evidence type="ECO:0000256" key="3">
    <source>
        <dbReference type="ARBA" id="ARBA00023274"/>
    </source>
</evidence>
<evidence type="ECO:0000313" key="6">
    <source>
        <dbReference type="EMBL" id="BCG49456.1"/>
    </source>
</evidence>
<dbReference type="Gene3D" id="1.10.287.310">
    <property type="match status" value="1"/>
</dbReference>
<dbReference type="CDD" id="cd00427">
    <property type="entry name" value="Ribosomal_L29_HIP"/>
    <property type="match status" value="1"/>
</dbReference>
<keyword evidence="7" id="KW-1185">Reference proteome</keyword>
<keyword evidence="3 5" id="KW-0687">Ribonucleoprotein</keyword>
<dbReference type="RefSeq" id="WP_201329799.1">
    <property type="nucleotide sequence ID" value="NZ_AP023215.1"/>
</dbReference>
<dbReference type="GO" id="GO:0005840">
    <property type="term" value="C:ribosome"/>
    <property type="evidence" value="ECO:0007669"/>
    <property type="project" value="UniProtKB-KW"/>
</dbReference>
<evidence type="ECO:0000256" key="1">
    <source>
        <dbReference type="ARBA" id="ARBA00009254"/>
    </source>
</evidence>
<reference evidence="6 7" key="1">
    <citation type="journal article" date="2020" name="Genome Biol. Evol.">
        <title>Comparative Genomics Underlines Multiple Roles of Profftella, an Obligate Symbiont of Psyllids: Providing Toxins, Vitamins, and Carotenoids.</title>
        <authorList>
            <person name="Nakabachi A."/>
            <person name="Piel J."/>
            <person name="Malenovsky I."/>
            <person name="Hirose Y."/>
        </authorList>
    </citation>
    <scope>NUCLEOTIDE SEQUENCE [LARGE SCALE GENOMIC DNA]</scope>
    <source>
        <strain evidence="6 7">Dco</strain>
    </source>
</reference>
<keyword evidence="2 5" id="KW-0689">Ribosomal protein</keyword>
<dbReference type="AlphaFoldDB" id="A0A7R7ABM6"/>
<accession>A0A7R7ABM6</accession>
<evidence type="ECO:0000313" key="7">
    <source>
        <dbReference type="Proteomes" id="UP000595708"/>
    </source>
</evidence>
<proteinExistence type="inferred from homology"/>
<comment type="similarity">
    <text evidence="1 5">Belongs to the universal ribosomal protein uL29 family.</text>
</comment>
<gene>
    <name evidence="5 6" type="primary">rpmC</name>
    <name evidence="6" type="ORF">PADco_0360</name>
</gene>
<dbReference type="GO" id="GO:1990904">
    <property type="term" value="C:ribonucleoprotein complex"/>
    <property type="evidence" value="ECO:0007669"/>
    <property type="project" value="UniProtKB-KW"/>
</dbReference>
<name>A0A7R7ABM6_9PROT</name>
<dbReference type="HAMAP" id="MF_00374">
    <property type="entry name" value="Ribosomal_uL29"/>
    <property type="match status" value="1"/>
</dbReference>
<evidence type="ECO:0000256" key="5">
    <source>
        <dbReference type="HAMAP-Rule" id="MF_00374"/>
    </source>
</evidence>